<feature type="region of interest" description="Disordered" evidence="1">
    <location>
        <begin position="105"/>
        <end position="129"/>
    </location>
</feature>
<feature type="transmembrane region" description="Helical" evidence="2">
    <location>
        <begin position="20"/>
        <end position="45"/>
    </location>
</feature>
<accession>A0ABN7SWM9</accession>
<protein>
    <submittedName>
        <fullName evidence="3">Oidioi.mRNA.OKI2018_I69.chr2.g4222.t1.cds</fullName>
    </submittedName>
</protein>
<keyword evidence="4" id="KW-1185">Reference proteome</keyword>
<keyword evidence="2" id="KW-0812">Transmembrane</keyword>
<sequence>MVLEDIVDSSDLDKEKGMEWYQLIACLVQASFYCVAFYYTSLILTERKFLSKTLKIDEDFSIVREIICIGLSYLLWLPIPALTSLFVGPKSDRWEKIYVNENGEEIKEGEDEEEDEEYLDEYQGGLKEE</sequence>
<keyword evidence="2" id="KW-1133">Transmembrane helix</keyword>
<dbReference type="EMBL" id="OU015567">
    <property type="protein sequence ID" value="CAG5109719.1"/>
    <property type="molecule type" value="Genomic_DNA"/>
</dbReference>
<gene>
    <name evidence="3" type="ORF">OKIOD_LOCUS12987</name>
</gene>
<evidence type="ECO:0000256" key="2">
    <source>
        <dbReference type="SAM" id="Phobius"/>
    </source>
</evidence>
<organism evidence="3 4">
    <name type="scientific">Oikopleura dioica</name>
    <name type="common">Tunicate</name>
    <dbReference type="NCBI Taxonomy" id="34765"/>
    <lineage>
        <taxon>Eukaryota</taxon>
        <taxon>Metazoa</taxon>
        <taxon>Chordata</taxon>
        <taxon>Tunicata</taxon>
        <taxon>Appendicularia</taxon>
        <taxon>Copelata</taxon>
        <taxon>Oikopleuridae</taxon>
        <taxon>Oikopleura</taxon>
    </lineage>
</organism>
<proteinExistence type="predicted"/>
<evidence type="ECO:0000313" key="3">
    <source>
        <dbReference type="EMBL" id="CAG5109719.1"/>
    </source>
</evidence>
<feature type="transmembrane region" description="Helical" evidence="2">
    <location>
        <begin position="66"/>
        <end position="87"/>
    </location>
</feature>
<reference evidence="3 4" key="1">
    <citation type="submission" date="2021-04" db="EMBL/GenBank/DDBJ databases">
        <authorList>
            <person name="Bliznina A."/>
        </authorList>
    </citation>
    <scope>NUCLEOTIDE SEQUENCE [LARGE SCALE GENOMIC DNA]</scope>
</reference>
<name>A0ABN7SWM9_OIKDI</name>
<feature type="compositionally biased region" description="Acidic residues" evidence="1">
    <location>
        <begin position="107"/>
        <end position="120"/>
    </location>
</feature>
<evidence type="ECO:0000256" key="1">
    <source>
        <dbReference type="SAM" id="MobiDB-lite"/>
    </source>
</evidence>
<evidence type="ECO:0000313" key="4">
    <source>
        <dbReference type="Proteomes" id="UP001158576"/>
    </source>
</evidence>
<dbReference type="Proteomes" id="UP001158576">
    <property type="component" value="Chromosome 2"/>
</dbReference>
<keyword evidence="2" id="KW-0472">Membrane</keyword>